<sequence length="104" mass="11705">MTTFKDAEKKKPASNTVVRALRVVRVIYELDSAALPVEFMRALTTVGIPYLNIAFLGLVLNQLQQRASLQQVMLLIGIFLAVRFLLQLCGGWFNKRAEDHETAI</sequence>
<proteinExistence type="predicted"/>
<gene>
    <name evidence="2" type="ORF">FAM18157_02510</name>
</gene>
<name>A0A422LZH5_LACPA</name>
<organism evidence="2 3">
    <name type="scientific">Lacticaseibacillus paracasei</name>
    <name type="common">Lactobacillus paracasei</name>
    <dbReference type="NCBI Taxonomy" id="1597"/>
    <lineage>
        <taxon>Bacteria</taxon>
        <taxon>Bacillati</taxon>
        <taxon>Bacillota</taxon>
        <taxon>Bacilli</taxon>
        <taxon>Lactobacillales</taxon>
        <taxon>Lactobacillaceae</taxon>
        <taxon>Lacticaseibacillus</taxon>
    </lineage>
</organism>
<dbReference type="Proteomes" id="UP000284716">
    <property type="component" value="Unassembled WGS sequence"/>
</dbReference>
<evidence type="ECO:0000313" key="3">
    <source>
        <dbReference type="Proteomes" id="UP000284716"/>
    </source>
</evidence>
<evidence type="ECO:0000313" key="2">
    <source>
        <dbReference type="EMBL" id="RND79773.1"/>
    </source>
</evidence>
<protein>
    <submittedName>
        <fullName evidence="2">Uncharacterized protein</fullName>
    </submittedName>
</protein>
<dbReference type="EMBL" id="LKFS01000088">
    <property type="protein sequence ID" value="RND79773.1"/>
    <property type="molecule type" value="Genomic_DNA"/>
</dbReference>
<reference evidence="2 3" key="1">
    <citation type="journal article" date="2018" name="Front. Microbiol.">
        <title>Conversion of Methionine to Cysteine in Lactobacillus paracasei Depends on the Highly Mobile cysK-ctl-cysE Gene Cluster.</title>
        <authorList>
            <person name="Wuthrich D."/>
            <person name="Irmler S."/>
            <person name="Berthoud H."/>
            <person name="Guggenbuhl B."/>
            <person name="Eugster E."/>
            <person name="Bruggmann R."/>
        </authorList>
    </citation>
    <scope>NUCLEOTIDE SEQUENCE [LARGE SCALE GENOMIC DNA]</scope>
    <source>
        <strain evidence="2 3">FAM18157</strain>
    </source>
</reference>
<evidence type="ECO:0000256" key="1">
    <source>
        <dbReference type="SAM" id="Phobius"/>
    </source>
</evidence>
<feature type="transmembrane region" description="Helical" evidence="1">
    <location>
        <begin position="72"/>
        <end position="93"/>
    </location>
</feature>
<feature type="transmembrane region" description="Helical" evidence="1">
    <location>
        <begin position="39"/>
        <end position="60"/>
    </location>
</feature>
<keyword evidence="1" id="KW-0812">Transmembrane</keyword>
<accession>A0A422LZH5</accession>
<keyword evidence="1" id="KW-0472">Membrane</keyword>
<dbReference type="AlphaFoldDB" id="A0A422LZH5"/>
<keyword evidence="1" id="KW-1133">Transmembrane helix</keyword>
<comment type="caution">
    <text evidence="2">The sequence shown here is derived from an EMBL/GenBank/DDBJ whole genome shotgun (WGS) entry which is preliminary data.</text>
</comment>